<dbReference type="GO" id="GO:0006412">
    <property type="term" value="P:translation"/>
    <property type="evidence" value="ECO:0007669"/>
    <property type="project" value="InterPro"/>
</dbReference>
<name>A0A452TX38_URSMA</name>
<evidence type="ECO:0000256" key="4">
    <source>
        <dbReference type="ARBA" id="ARBA00035216"/>
    </source>
</evidence>
<evidence type="ECO:0000256" key="2">
    <source>
        <dbReference type="ARBA" id="ARBA00022980"/>
    </source>
</evidence>
<sequence length="64" mass="7527">MQPGWNGMILRPHLHKDCQWHVATWFNQRARNICRRNAPTSQGRHHDPAPCVQTARAHREEPHS</sequence>
<keyword evidence="2" id="KW-0689">Ribosomal protein</keyword>
<evidence type="ECO:0000256" key="3">
    <source>
        <dbReference type="ARBA" id="ARBA00023274"/>
    </source>
</evidence>
<keyword evidence="3" id="KW-0687">Ribonucleoprotein</keyword>
<evidence type="ECO:0000313" key="7">
    <source>
        <dbReference type="Ensembl" id="ENSUMAP00000012982"/>
    </source>
</evidence>
<protein>
    <recommendedName>
        <fullName evidence="4">Large ribosomal subunit protein eL13</fullName>
    </recommendedName>
    <alternativeName>
        <fullName evidence="5">60S ribosomal protein L13</fullName>
    </alternativeName>
</protein>
<accession>A0A452TX38</accession>
<dbReference type="AlphaFoldDB" id="A0A452TX38"/>
<reference evidence="7" key="1">
    <citation type="submission" date="2019-03" db="UniProtKB">
        <authorList>
            <consortium name="Ensembl"/>
        </authorList>
    </citation>
    <scope>IDENTIFICATION</scope>
</reference>
<comment type="similarity">
    <text evidence="1">Belongs to the eukaryotic ribosomal protein eL13 family.</text>
</comment>
<dbReference type="GO" id="GO:1990904">
    <property type="term" value="C:ribonucleoprotein complex"/>
    <property type="evidence" value="ECO:0007669"/>
    <property type="project" value="UniProtKB-KW"/>
</dbReference>
<proteinExistence type="inferred from homology"/>
<organism evidence="7">
    <name type="scientific">Ursus maritimus</name>
    <name type="common">Polar bear</name>
    <name type="synonym">Thalarctos maritimus</name>
    <dbReference type="NCBI Taxonomy" id="29073"/>
    <lineage>
        <taxon>Eukaryota</taxon>
        <taxon>Metazoa</taxon>
        <taxon>Chordata</taxon>
        <taxon>Craniata</taxon>
        <taxon>Vertebrata</taxon>
        <taxon>Euteleostomi</taxon>
        <taxon>Mammalia</taxon>
        <taxon>Eutheria</taxon>
        <taxon>Laurasiatheria</taxon>
        <taxon>Carnivora</taxon>
        <taxon>Caniformia</taxon>
        <taxon>Ursidae</taxon>
        <taxon>Ursus</taxon>
    </lineage>
</organism>
<feature type="region of interest" description="Disordered" evidence="6">
    <location>
        <begin position="37"/>
        <end position="64"/>
    </location>
</feature>
<dbReference type="GO" id="GO:0003735">
    <property type="term" value="F:structural constituent of ribosome"/>
    <property type="evidence" value="ECO:0007669"/>
    <property type="project" value="InterPro"/>
</dbReference>
<evidence type="ECO:0000256" key="1">
    <source>
        <dbReference type="ARBA" id="ARBA00005640"/>
    </source>
</evidence>
<dbReference type="Ensembl" id="ENSUMAT00000015403.1">
    <property type="protein sequence ID" value="ENSUMAP00000012982.1"/>
    <property type="gene ID" value="ENSUMAG00000009602.1"/>
</dbReference>
<evidence type="ECO:0000256" key="6">
    <source>
        <dbReference type="SAM" id="MobiDB-lite"/>
    </source>
</evidence>
<dbReference type="GO" id="GO:0005840">
    <property type="term" value="C:ribosome"/>
    <property type="evidence" value="ECO:0007669"/>
    <property type="project" value="UniProtKB-KW"/>
</dbReference>
<evidence type="ECO:0000256" key="5">
    <source>
        <dbReference type="ARBA" id="ARBA00035321"/>
    </source>
</evidence>
<dbReference type="Pfam" id="PF01294">
    <property type="entry name" value="Ribosomal_L13e"/>
    <property type="match status" value="1"/>
</dbReference>
<dbReference type="InterPro" id="IPR001380">
    <property type="entry name" value="Ribosomal_eL13"/>
</dbReference>